<comment type="subcellular location">
    <subcellularLocation>
        <location evidence="1 8">Cell membrane</location>
        <topology evidence="1 8">Multi-pass membrane protein</topology>
    </subcellularLocation>
</comment>
<feature type="transmembrane region" description="Helical" evidence="8">
    <location>
        <begin position="37"/>
        <end position="58"/>
    </location>
</feature>
<dbReference type="Pfam" id="PF01925">
    <property type="entry name" value="TauE"/>
    <property type="match status" value="1"/>
</dbReference>
<gene>
    <name evidence="9" type="ORF">Csp1_11880</name>
</gene>
<sequence length="238" mass="24311">MTATTAVVLSLVVFVAALVQGTSGIGFALIVSPAATLLAPELVPTVVLLLMLPLNAFVTVRERRSVDWRGAAWISVARIAFTLVGLLLVTVLSATGLTVLVALVTIGAALVSLMAPPFTPTPASFLVAGALTGVSETATGVGGPPMGLVYQHSRPAVLRSTVAACFFVGEVVSLVALTLTGSAPRGWLGDSLLLLPAVVLGTLASTLVVRRFPHLDLRTAVIVFSVVSGVVLLIQAAV</sequence>
<evidence type="ECO:0000256" key="6">
    <source>
        <dbReference type="ARBA" id="ARBA00022989"/>
    </source>
</evidence>
<dbReference type="RefSeq" id="WP_110481316.1">
    <property type="nucleotide sequence ID" value="NZ_CP024988.1"/>
</dbReference>
<feature type="transmembrane region" description="Helical" evidence="8">
    <location>
        <begin position="97"/>
        <end position="115"/>
    </location>
</feature>
<feature type="transmembrane region" description="Helical" evidence="8">
    <location>
        <begin position="221"/>
        <end position="237"/>
    </location>
</feature>
<dbReference type="InterPro" id="IPR002781">
    <property type="entry name" value="TM_pro_TauE-like"/>
</dbReference>
<dbReference type="KEGG" id="cpre:Csp1_11880"/>
<comment type="similarity">
    <text evidence="2 8">Belongs to the 4-toluene sulfonate uptake permease (TSUP) (TC 2.A.102) family.</text>
</comment>
<dbReference type="EMBL" id="CP024988">
    <property type="protein sequence ID" value="AWT25988.1"/>
    <property type="molecule type" value="Genomic_DNA"/>
</dbReference>
<protein>
    <recommendedName>
        <fullName evidence="8">Probable membrane transporter protein</fullName>
    </recommendedName>
</protein>
<dbReference type="OrthoDB" id="5472127at2"/>
<evidence type="ECO:0000313" key="9">
    <source>
        <dbReference type="EMBL" id="AWT25988.1"/>
    </source>
</evidence>
<dbReference type="Proteomes" id="UP000247696">
    <property type="component" value="Chromosome"/>
</dbReference>
<proteinExistence type="inferred from homology"/>
<feature type="transmembrane region" description="Helical" evidence="8">
    <location>
        <begin position="156"/>
        <end position="179"/>
    </location>
</feature>
<dbReference type="InterPro" id="IPR052017">
    <property type="entry name" value="TSUP"/>
</dbReference>
<feature type="transmembrane region" description="Helical" evidence="8">
    <location>
        <begin position="191"/>
        <end position="209"/>
    </location>
</feature>
<reference evidence="10" key="1">
    <citation type="submission" date="2017-11" db="EMBL/GenBank/DDBJ databases">
        <title>Otitis media/interna in a cat caused by the recently described species Corynebacterium provencense.</title>
        <authorList>
            <person name="Kittl S."/>
            <person name="Brodard I."/>
            <person name="Rychener L."/>
            <person name="Jores J."/>
            <person name="Roosje P."/>
            <person name="Gobeli Brawand S."/>
        </authorList>
    </citation>
    <scope>NUCLEOTIDE SEQUENCE [LARGE SCALE GENOMIC DNA]</scope>
    <source>
        <strain evidence="10">17KM38</strain>
    </source>
</reference>
<accession>A0A2Z3YNM8</accession>
<keyword evidence="10" id="KW-1185">Reference proteome</keyword>
<evidence type="ECO:0000256" key="4">
    <source>
        <dbReference type="ARBA" id="ARBA00022475"/>
    </source>
</evidence>
<dbReference type="PANTHER" id="PTHR30269">
    <property type="entry name" value="TRANSMEMBRANE PROTEIN YFCA"/>
    <property type="match status" value="1"/>
</dbReference>
<keyword evidence="7 8" id="KW-0472">Membrane</keyword>
<evidence type="ECO:0000256" key="5">
    <source>
        <dbReference type="ARBA" id="ARBA00022692"/>
    </source>
</evidence>
<dbReference type="GO" id="GO:0005886">
    <property type="term" value="C:plasma membrane"/>
    <property type="evidence" value="ECO:0007669"/>
    <property type="project" value="UniProtKB-SubCell"/>
</dbReference>
<evidence type="ECO:0000256" key="7">
    <source>
        <dbReference type="ARBA" id="ARBA00023136"/>
    </source>
</evidence>
<evidence type="ECO:0000256" key="1">
    <source>
        <dbReference type="ARBA" id="ARBA00004651"/>
    </source>
</evidence>
<evidence type="ECO:0000313" key="10">
    <source>
        <dbReference type="Proteomes" id="UP000247696"/>
    </source>
</evidence>
<keyword evidence="3" id="KW-0813">Transport</keyword>
<keyword evidence="6 8" id="KW-1133">Transmembrane helix</keyword>
<dbReference type="PANTHER" id="PTHR30269:SF37">
    <property type="entry name" value="MEMBRANE TRANSPORTER PROTEIN"/>
    <property type="match status" value="1"/>
</dbReference>
<dbReference type="AlphaFoldDB" id="A0A2Z3YNM8"/>
<name>A0A2Z3YNM8_9CORY</name>
<evidence type="ECO:0000256" key="8">
    <source>
        <dbReference type="RuleBase" id="RU363041"/>
    </source>
</evidence>
<evidence type="ECO:0000256" key="3">
    <source>
        <dbReference type="ARBA" id="ARBA00022448"/>
    </source>
</evidence>
<keyword evidence="5 8" id="KW-0812">Transmembrane</keyword>
<evidence type="ECO:0000256" key="2">
    <source>
        <dbReference type="ARBA" id="ARBA00009142"/>
    </source>
</evidence>
<organism evidence="9 10">
    <name type="scientific">Corynebacterium provencense</name>
    <dbReference type="NCBI Taxonomy" id="1737425"/>
    <lineage>
        <taxon>Bacteria</taxon>
        <taxon>Bacillati</taxon>
        <taxon>Actinomycetota</taxon>
        <taxon>Actinomycetes</taxon>
        <taxon>Mycobacteriales</taxon>
        <taxon>Corynebacteriaceae</taxon>
        <taxon>Corynebacterium</taxon>
    </lineage>
</organism>
<keyword evidence="4 8" id="KW-1003">Cell membrane</keyword>